<accession>A0A7X2H5Q3</accession>
<dbReference type="EMBL" id="WJXB01000004">
    <property type="protein sequence ID" value="MRN54004.1"/>
    <property type="molecule type" value="Genomic_DNA"/>
</dbReference>
<dbReference type="PANTHER" id="PTHR36834:SF2">
    <property type="entry name" value="MEMBRANE PROTEIN"/>
    <property type="match status" value="1"/>
</dbReference>
<proteinExistence type="predicted"/>
<organism evidence="3 4">
    <name type="scientific">Paenibacillus monticola</name>
    <dbReference type="NCBI Taxonomy" id="2666075"/>
    <lineage>
        <taxon>Bacteria</taxon>
        <taxon>Bacillati</taxon>
        <taxon>Bacillota</taxon>
        <taxon>Bacilli</taxon>
        <taxon>Bacillales</taxon>
        <taxon>Paenibacillaceae</taxon>
        <taxon>Paenibacillus</taxon>
    </lineage>
</organism>
<feature type="transmembrane region" description="Helical" evidence="1">
    <location>
        <begin position="84"/>
        <end position="102"/>
    </location>
</feature>
<dbReference type="AlphaFoldDB" id="A0A7X2H5Q3"/>
<keyword evidence="1" id="KW-0472">Membrane</keyword>
<name>A0A7X2H5Q3_9BACL</name>
<feature type="transmembrane region" description="Helical" evidence="1">
    <location>
        <begin position="7"/>
        <end position="29"/>
    </location>
</feature>
<dbReference type="InterPro" id="IPR006976">
    <property type="entry name" value="VanZ-like"/>
</dbReference>
<sequence length="177" mass="20223">MKHMTAIMRLVTVAGFVVYLYVLIKLILFKWGSVDMHVLLYQLQSTLQQPDRIFNRSGNYIPFQEILREIHRMSMSSPFSSTNLIGNILAFIPLGLFIPKLLTSRGASFISVFMFSLLLSLCFEVTQLLLRMGTFDVDDLILNTFGGIMGYCIFKFLVWLIKPQPHEDDGVGVVTYN</sequence>
<gene>
    <name evidence="3" type="ORF">GJB61_13545</name>
</gene>
<feature type="transmembrane region" description="Helical" evidence="1">
    <location>
        <begin position="141"/>
        <end position="161"/>
    </location>
</feature>
<evidence type="ECO:0000259" key="2">
    <source>
        <dbReference type="Pfam" id="PF04892"/>
    </source>
</evidence>
<evidence type="ECO:0000256" key="1">
    <source>
        <dbReference type="SAM" id="Phobius"/>
    </source>
</evidence>
<protein>
    <submittedName>
        <fullName evidence="3">VanZ family protein</fullName>
    </submittedName>
</protein>
<evidence type="ECO:0000313" key="4">
    <source>
        <dbReference type="Proteomes" id="UP000463051"/>
    </source>
</evidence>
<keyword evidence="1" id="KW-0812">Transmembrane</keyword>
<dbReference type="PANTHER" id="PTHR36834">
    <property type="entry name" value="MEMBRANE PROTEIN-RELATED"/>
    <property type="match status" value="1"/>
</dbReference>
<keyword evidence="1" id="KW-1133">Transmembrane helix</keyword>
<keyword evidence="4" id="KW-1185">Reference proteome</keyword>
<reference evidence="3 4" key="1">
    <citation type="submission" date="2019-11" db="EMBL/GenBank/DDBJ databases">
        <title>Paenibacillus monticola sp. nov., a novel PGPR strain isolated from mountain sample in China.</title>
        <authorList>
            <person name="Zhao Q."/>
            <person name="Li H.-P."/>
            <person name="Zhang J.-L."/>
        </authorList>
    </citation>
    <scope>NUCLEOTIDE SEQUENCE [LARGE SCALE GENOMIC DNA]</scope>
    <source>
        <strain evidence="3 4">LC-T2</strain>
    </source>
</reference>
<comment type="caution">
    <text evidence="3">The sequence shown here is derived from an EMBL/GenBank/DDBJ whole genome shotgun (WGS) entry which is preliminary data.</text>
</comment>
<dbReference type="Proteomes" id="UP000463051">
    <property type="component" value="Unassembled WGS sequence"/>
</dbReference>
<dbReference type="InterPro" id="IPR053150">
    <property type="entry name" value="Teicoplanin_resist-assoc"/>
</dbReference>
<feature type="domain" description="VanZ-like" evidence="2">
    <location>
        <begin position="16"/>
        <end position="157"/>
    </location>
</feature>
<feature type="transmembrane region" description="Helical" evidence="1">
    <location>
        <begin position="109"/>
        <end position="129"/>
    </location>
</feature>
<evidence type="ECO:0000313" key="3">
    <source>
        <dbReference type="EMBL" id="MRN54004.1"/>
    </source>
</evidence>
<dbReference type="Pfam" id="PF04892">
    <property type="entry name" value="VanZ"/>
    <property type="match status" value="1"/>
</dbReference>